<evidence type="ECO:0000256" key="1">
    <source>
        <dbReference type="SAM" id="SignalP"/>
    </source>
</evidence>
<name>A0AB39WNR3_9FLAO</name>
<keyword evidence="1" id="KW-0732">Signal</keyword>
<feature type="chain" id="PRO_5044307371" evidence="1">
    <location>
        <begin position="21"/>
        <end position="1318"/>
    </location>
</feature>
<dbReference type="NCBIfam" id="NF033708">
    <property type="entry name" value="T9SS_Cterm_ChiA"/>
    <property type="match status" value="1"/>
</dbReference>
<reference evidence="2" key="1">
    <citation type="submission" date="2024-07" db="EMBL/GenBank/DDBJ databases">
        <authorList>
            <person name="Biller S.J."/>
        </authorList>
    </citation>
    <scope>NUCLEOTIDE SEQUENCE</scope>
    <source>
        <strain evidence="2">WC2429</strain>
    </source>
</reference>
<protein>
    <submittedName>
        <fullName evidence="2">T9SS sorting signal type C domain-containing protein</fullName>
    </submittedName>
</protein>
<accession>A0AB39WNR3</accession>
<organism evidence="2">
    <name type="scientific">Flavobacterium sp. WC2429</name>
    <dbReference type="NCBI Taxonomy" id="3234140"/>
    <lineage>
        <taxon>Bacteria</taxon>
        <taxon>Pseudomonadati</taxon>
        <taxon>Bacteroidota</taxon>
        <taxon>Flavobacteriia</taxon>
        <taxon>Flavobacteriales</taxon>
        <taxon>Flavobacteriaceae</taxon>
        <taxon>Flavobacterium</taxon>
    </lineage>
</organism>
<sequence length="1318" mass="136976">MIKKILLPFLLVLVHTAVFAITKTYTATSGTWNNAANWSPSGVPTSSDDVVIPAGKTVTISANTSVKSVSVSGALTINNGIVFTVGSDALSGSFTVNSGGSFTMGSGNDLATLIVYGTYSNNGITDFWKSTVIITGDLLSSSTSELQKQGNVIVGGNIIGLFDTTGGNGSGQIYAVNPNATVDITPASIDSNVIAGTQVVTPTETQTLVDLVNSIIYSGSCSNTVNGTSNVTTCVGNTISFNVSTTGTASGFQWEVNNGSGWATLSNGGSYSGVATSTLTISNVTILMSSYKFRAKVIVSSCTKNSNYGVLTVNTLPSTPTIIAGGSTTLCTGGSVTLTSSVGTSYLWSTGATTQSISVTTSGNYKVQVTNTSGCQSASSVATSVIVNALPNNITNGFSATIICTGGSPQLTYDADDTTFTTPYNVTYKNDTTLQQYTVSILSAAPFSFTPADNPTTNNTYTLVSISNASCTNSVVSSFLDSGASLVVRPMAAATIAGTTSVCAGTTSPNITFTNSRTVAVTVTYNINGGSNQTVDISASASTNVAVATSTAGTFVYNLVSANYQSTPSCSNIISGSATVTVNSNLAASVSIAASPLGAICSGTLVNFTATPINGGANPTYQWYNGATIISGATSSTYTSSTIANGDAIKVVMTSNATCATASPATSNTITMTVNPNSPASVSIATSPLGAICSGTSVTFTAIPINGGTTPTYKWYNGVTLISGATSSIYTSSTLSNGDAIKVIMTSNAACATGSPVSSNIVTITVPAAAVWNGAWTNGPPTSAQAVVFNGTYNIAGDMEACSCQVNSGAVTVNSGITLKIINGVTVAGGSLTFENTASLVQINSINNVGNITFRRLTSPISNLDYTYWSSPVSPQTLFNVSPNTLSDKFYSFNGSTDSWVQESPSKTMDKGIGYIIRGPQNYVAPNPPGLYQASFVGVPNNGSVQIPITTSVESSYLLGNPYPSALDADTFIKNNPILDGTLYFWTHNTNIGTNVSSPGSGVYAYSGDDYASYNLTGGAGTGAGLAAGSSTNLGSFNATIPSGKIGSGQGFFVTTTTSGTITFANTMRVGVGAITGNNSEFFKFQSSKSTEIVEKSRVWLNLFSTEGIFKQLLVGYITGATNDIDSSYDGDSFDGNEYLDFYSINNDRKLVIQGRSLPFDNNDKVPLGYRSEIEGSFTIAIDQVDGFFDYENVFIEDRLLNIVHDLKESSYSFNTDKGTFDDRFVLSYTNKTLSTDRFIPVEKGVLISNKNKEIKISSSIENIDTVLIYDLLGRQIYKKTNINSKELIVLNTLSAKQTLLIKVNLEGGEVINKKIIY</sequence>
<gene>
    <name evidence="2" type="ORF">AB3G32_05670</name>
</gene>
<feature type="signal peptide" evidence="1">
    <location>
        <begin position="1"/>
        <end position="20"/>
    </location>
</feature>
<dbReference type="EMBL" id="CP165627">
    <property type="protein sequence ID" value="XDV03146.1"/>
    <property type="molecule type" value="Genomic_DNA"/>
</dbReference>
<evidence type="ECO:0000313" key="2">
    <source>
        <dbReference type="EMBL" id="XDV03146.1"/>
    </source>
</evidence>
<dbReference type="Gene3D" id="2.60.40.2700">
    <property type="match status" value="1"/>
</dbReference>
<dbReference type="RefSeq" id="WP_369765997.1">
    <property type="nucleotide sequence ID" value="NZ_CP165627.1"/>
</dbReference>
<proteinExistence type="predicted"/>